<dbReference type="GO" id="GO:0014069">
    <property type="term" value="C:postsynaptic density"/>
    <property type="evidence" value="ECO:0007669"/>
    <property type="project" value="TreeGrafter"/>
</dbReference>
<dbReference type="InterPro" id="IPR051569">
    <property type="entry name" value="SHANK"/>
</dbReference>
<gene>
    <name evidence="2" type="ORF">PLEPLA_LOCUS20650</name>
</gene>
<dbReference type="PANTHER" id="PTHR24135:SF17">
    <property type="entry name" value="SH3 AND MULTIPLE ANKYRIN REPEAT DOMAINS PROTEIN 2"/>
    <property type="match status" value="1"/>
</dbReference>
<dbReference type="SUPFAM" id="SSF48403">
    <property type="entry name" value="Ankyrin repeat"/>
    <property type="match status" value="1"/>
</dbReference>
<reference evidence="2" key="1">
    <citation type="submission" date="2020-03" db="EMBL/GenBank/DDBJ databases">
        <authorList>
            <person name="Weist P."/>
        </authorList>
    </citation>
    <scope>NUCLEOTIDE SEQUENCE</scope>
</reference>
<evidence type="ECO:0000256" key="1">
    <source>
        <dbReference type="PROSITE-ProRule" id="PRU00023"/>
    </source>
</evidence>
<comment type="caution">
    <text evidence="2">The sequence shown here is derived from an EMBL/GenBank/DDBJ whole genome shotgun (WGS) entry which is preliminary data.</text>
</comment>
<feature type="repeat" description="ANK" evidence="1">
    <location>
        <begin position="501"/>
        <end position="533"/>
    </location>
</feature>
<dbReference type="Gene3D" id="1.25.40.20">
    <property type="entry name" value="Ankyrin repeat-containing domain"/>
    <property type="match status" value="2"/>
</dbReference>
<sequence>MSQHDAHFRLMVAGLWEERPANTAATTASHQSLISLSRPHATHLCSSHINHQEPTGLVTPFGIRVCAVTVVRSTLACSTQPALPSLLYPAGSTQPILARLLYPTCSTQPALHWPALPSLLYTGRLYPACSTQPVLPSLLYPACSTLAGSIQPALPSLFYPACSTQPVLPSLLYQAGFTQPALPSLFYPACSTQPALPSLLYTGRLYPACSTQPAIPSRLYPAYSSPPALPHLLYHACSTQPALPSLLYQAGFTQPILARLLYPTCSSTPALPSLLYPACSTQPLTVNHRLSSSPRRSGRFVPSCRPIATGILTCSQSISVSGSSLLPAHQDTANLRKFMDLIQHNQEDKVSKMLERGFDPNYHDGDTGESPLTFAAHLDGVVELIKVLKNGGAHLDFRAKDGMTSLHKAARSKNQVTLMTLLELGASPDYKDSRGLTPLYHSVVVGGDPGCCELLLSHQAAVCCQDENGWHEVHQACRHGHVQHLEHLLFYGADMSAQNASGNTALHVCALYNQDNCARVLLVRGADKNSSSIPGKVKNPGGAKSFLAAMMTCNLRLSCKRAIFRRAFMKGSPTGSSAVLHSHSSGALHEGKNASGC</sequence>
<name>A0A9N7UM12_PLEPL</name>
<dbReference type="SMART" id="SM00248">
    <property type="entry name" value="ANK"/>
    <property type="match status" value="5"/>
</dbReference>
<protein>
    <submittedName>
        <fullName evidence="2">Uncharacterized protein</fullName>
    </submittedName>
</protein>
<dbReference type="PROSITE" id="PS50297">
    <property type="entry name" value="ANK_REP_REGION"/>
    <property type="match status" value="3"/>
</dbReference>
<evidence type="ECO:0000313" key="2">
    <source>
        <dbReference type="EMBL" id="CAB1432568.1"/>
    </source>
</evidence>
<keyword evidence="1" id="KW-0040">ANK repeat</keyword>
<dbReference type="GO" id="GO:0045211">
    <property type="term" value="C:postsynaptic membrane"/>
    <property type="evidence" value="ECO:0007669"/>
    <property type="project" value="TreeGrafter"/>
</dbReference>
<dbReference type="InterPro" id="IPR036770">
    <property type="entry name" value="Ankyrin_rpt-contain_sf"/>
</dbReference>
<accession>A0A9N7UM12</accession>
<organism evidence="2 3">
    <name type="scientific">Pleuronectes platessa</name>
    <name type="common">European plaice</name>
    <dbReference type="NCBI Taxonomy" id="8262"/>
    <lineage>
        <taxon>Eukaryota</taxon>
        <taxon>Metazoa</taxon>
        <taxon>Chordata</taxon>
        <taxon>Craniata</taxon>
        <taxon>Vertebrata</taxon>
        <taxon>Euteleostomi</taxon>
        <taxon>Actinopterygii</taxon>
        <taxon>Neopterygii</taxon>
        <taxon>Teleostei</taxon>
        <taxon>Neoteleostei</taxon>
        <taxon>Acanthomorphata</taxon>
        <taxon>Carangaria</taxon>
        <taxon>Pleuronectiformes</taxon>
        <taxon>Pleuronectoidei</taxon>
        <taxon>Pleuronectidae</taxon>
        <taxon>Pleuronectes</taxon>
    </lineage>
</organism>
<dbReference type="Proteomes" id="UP001153269">
    <property type="component" value="Unassembled WGS sequence"/>
</dbReference>
<dbReference type="EMBL" id="CADEAL010001448">
    <property type="protein sequence ID" value="CAB1432568.1"/>
    <property type="molecule type" value="Genomic_DNA"/>
</dbReference>
<feature type="repeat" description="ANK" evidence="1">
    <location>
        <begin position="401"/>
        <end position="433"/>
    </location>
</feature>
<dbReference type="GO" id="GO:0043197">
    <property type="term" value="C:dendritic spine"/>
    <property type="evidence" value="ECO:0007669"/>
    <property type="project" value="TreeGrafter"/>
</dbReference>
<dbReference type="PROSITE" id="PS50088">
    <property type="entry name" value="ANK_REPEAT"/>
    <property type="match status" value="3"/>
</dbReference>
<dbReference type="PANTHER" id="PTHR24135">
    <property type="entry name" value="SH3 AND MULTIPLE ANKYRIN REPEAT DOMAINS PROTEIN"/>
    <property type="match status" value="1"/>
</dbReference>
<feature type="repeat" description="ANK" evidence="1">
    <location>
        <begin position="468"/>
        <end position="500"/>
    </location>
</feature>
<proteinExistence type="predicted"/>
<evidence type="ECO:0000313" key="3">
    <source>
        <dbReference type="Proteomes" id="UP001153269"/>
    </source>
</evidence>
<dbReference type="AlphaFoldDB" id="A0A9N7UM12"/>
<dbReference type="GO" id="GO:0035255">
    <property type="term" value="F:ionotropic glutamate receptor binding"/>
    <property type="evidence" value="ECO:0007669"/>
    <property type="project" value="TreeGrafter"/>
</dbReference>
<keyword evidence="3" id="KW-1185">Reference proteome</keyword>
<dbReference type="GO" id="GO:0030160">
    <property type="term" value="F:synaptic receptor adaptor activity"/>
    <property type="evidence" value="ECO:0007669"/>
    <property type="project" value="TreeGrafter"/>
</dbReference>
<dbReference type="Pfam" id="PF12796">
    <property type="entry name" value="Ank_2"/>
    <property type="match status" value="2"/>
</dbReference>
<dbReference type="InterPro" id="IPR002110">
    <property type="entry name" value="Ankyrin_rpt"/>
</dbReference>